<evidence type="ECO:0000256" key="5">
    <source>
        <dbReference type="ARBA" id="ARBA00022475"/>
    </source>
</evidence>
<dbReference type="Pfam" id="PF01052">
    <property type="entry name" value="FliMN_C"/>
    <property type="match status" value="1"/>
</dbReference>
<keyword evidence="9" id="KW-0975">Bacterial flagellum</keyword>
<dbReference type="PANTHER" id="PTHR30034:SF6">
    <property type="entry name" value="YOP PROTEINS TRANSLOCATION PROTEIN Q"/>
    <property type="match status" value="1"/>
</dbReference>
<dbReference type="Pfam" id="PF02154">
    <property type="entry name" value="FliM"/>
    <property type="match status" value="1"/>
</dbReference>
<evidence type="ECO:0000256" key="1">
    <source>
        <dbReference type="ARBA" id="ARBA00004117"/>
    </source>
</evidence>
<comment type="subcellular location">
    <subcellularLocation>
        <location evidence="1">Bacterial flagellum basal body</location>
    </subcellularLocation>
    <subcellularLocation>
        <location evidence="2">Cell membrane</location>
        <topology evidence="2">Peripheral membrane protein</topology>
    </subcellularLocation>
</comment>
<gene>
    <name evidence="11" type="primary">fliM</name>
    <name evidence="11" type="ORF">GCM10022288_07970</name>
</gene>
<dbReference type="InterPro" id="IPR001543">
    <property type="entry name" value="FliN-like_C"/>
</dbReference>
<dbReference type="Gene3D" id="2.30.330.10">
    <property type="entry name" value="SpoA-like"/>
    <property type="match status" value="1"/>
</dbReference>
<keyword evidence="11" id="KW-0966">Cell projection</keyword>
<reference evidence="12" key="1">
    <citation type="journal article" date="2019" name="Int. J. Syst. Evol. Microbiol.">
        <title>The Global Catalogue of Microorganisms (GCM) 10K type strain sequencing project: providing services to taxonomists for standard genome sequencing and annotation.</title>
        <authorList>
            <consortium name="The Broad Institute Genomics Platform"/>
            <consortium name="The Broad Institute Genome Sequencing Center for Infectious Disease"/>
            <person name="Wu L."/>
            <person name="Ma J."/>
        </authorList>
    </citation>
    <scope>NUCLEOTIDE SEQUENCE [LARGE SCALE GENOMIC DNA]</scope>
    <source>
        <strain evidence="12">JCM 17593</strain>
    </source>
</reference>
<evidence type="ECO:0000313" key="11">
    <source>
        <dbReference type="EMBL" id="GAA4185654.1"/>
    </source>
</evidence>
<keyword evidence="5" id="KW-1003">Cell membrane</keyword>
<dbReference type="PANTHER" id="PTHR30034">
    <property type="entry name" value="FLAGELLAR MOTOR SWITCH PROTEIN FLIM"/>
    <property type="match status" value="1"/>
</dbReference>
<evidence type="ECO:0000256" key="7">
    <source>
        <dbReference type="ARBA" id="ARBA00022779"/>
    </source>
</evidence>
<dbReference type="Proteomes" id="UP001500213">
    <property type="component" value="Unassembled WGS sequence"/>
</dbReference>
<evidence type="ECO:0000313" key="12">
    <source>
        <dbReference type="Proteomes" id="UP001500213"/>
    </source>
</evidence>
<dbReference type="InterPro" id="IPR001689">
    <property type="entry name" value="Flag_FliM"/>
</dbReference>
<evidence type="ECO:0000256" key="4">
    <source>
        <dbReference type="ARBA" id="ARBA00021898"/>
    </source>
</evidence>
<evidence type="ECO:0000256" key="8">
    <source>
        <dbReference type="ARBA" id="ARBA00023136"/>
    </source>
</evidence>
<evidence type="ECO:0000256" key="3">
    <source>
        <dbReference type="ARBA" id="ARBA00011049"/>
    </source>
</evidence>
<sequence>MAVLSPETPHVHYDFRRPTTLAREQSRALELAFETFGRQWGTQLTSKTRVRAQVSFESVAINTYDDYTRILPPTTVMLLIGLEASASEARGVLQFPAPAGLAWISRMLGGAEQSGDGAPAPLPERGYTPVEQAIVRRLLEDTVDDLRYSFGAQLPGKVAFDSIQHNSQFAQAAAPADLMIVATFRVTVGERCDTATVALPADAILPGLVAPPAEQSTDDTGLRAQLPAVPVQLAVQLAPLPVTAGRVISLAVGDVIRLPHPSHRPLDVVVDGVPIARASAGASGSRRACVVIDTEENAR</sequence>
<dbReference type="InterPro" id="IPR028976">
    <property type="entry name" value="CheC-like_sf"/>
</dbReference>
<keyword evidence="11" id="KW-0282">Flagellum</keyword>
<keyword evidence="6" id="KW-0145">Chemotaxis</keyword>
<keyword evidence="8" id="KW-0472">Membrane</keyword>
<protein>
    <recommendedName>
        <fullName evidence="4">Flagellar motor switch protein FliM</fullName>
    </recommendedName>
</protein>
<comment type="caution">
    <text evidence="11">The sequence shown here is derived from an EMBL/GenBank/DDBJ whole genome shotgun (WGS) entry which is preliminary data.</text>
</comment>
<name>A0ABP8ALJ9_9MICO</name>
<comment type="similarity">
    <text evidence="3">Belongs to the FliM family.</text>
</comment>
<proteinExistence type="inferred from homology"/>
<evidence type="ECO:0000256" key="6">
    <source>
        <dbReference type="ARBA" id="ARBA00022500"/>
    </source>
</evidence>
<feature type="domain" description="Flagellar motor switch protein FliN-like C-terminal" evidence="10">
    <location>
        <begin position="225"/>
        <end position="293"/>
    </location>
</feature>
<dbReference type="EMBL" id="BAABBX010000005">
    <property type="protein sequence ID" value="GAA4185654.1"/>
    <property type="molecule type" value="Genomic_DNA"/>
</dbReference>
<organism evidence="11 12">
    <name type="scientific">Gryllotalpicola kribbensis</name>
    <dbReference type="NCBI Taxonomy" id="993084"/>
    <lineage>
        <taxon>Bacteria</taxon>
        <taxon>Bacillati</taxon>
        <taxon>Actinomycetota</taxon>
        <taxon>Actinomycetes</taxon>
        <taxon>Micrococcales</taxon>
        <taxon>Microbacteriaceae</taxon>
        <taxon>Gryllotalpicola</taxon>
    </lineage>
</organism>
<evidence type="ECO:0000256" key="2">
    <source>
        <dbReference type="ARBA" id="ARBA00004202"/>
    </source>
</evidence>
<keyword evidence="12" id="KW-1185">Reference proteome</keyword>
<dbReference type="CDD" id="cd17908">
    <property type="entry name" value="FliM"/>
    <property type="match status" value="1"/>
</dbReference>
<evidence type="ECO:0000256" key="9">
    <source>
        <dbReference type="ARBA" id="ARBA00023143"/>
    </source>
</evidence>
<keyword evidence="11" id="KW-0969">Cilium</keyword>
<dbReference type="RefSeq" id="WP_344774042.1">
    <property type="nucleotide sequence ID" value="NZ_BAABBX010000005.1"/>
</dbReference>
<evidence type="ECO:0000259" key="10">
    <source>
        <dbReference type="Pfam" id="PF01052"/>
    </source>
</evidence>
<accession>A0ABP8ALJ9</accession>
<dbReference type="SUPFAM" id="SSF101801">
    <property type="entry name" value="Surface presentation of antigens (SPOA)"/>
    <property type="match status" value="1"/>
</dbReference>
<dbReference type="InterPro" id="IPR036429">
    <property type="entry name" value="SpoA-like_sf"/>
</dbReference>
<dbReference type="Gene3D" id="3.40.1550.10">
    <property type="entry name" value="CheC-like"/>
    <property type="match status" value="1"/>
</dbReference>
<keyword evidence="7" id="KW-0283">Flagellar rotation</keyword>